<dbReference type="InterPro" id="IPR036915">
    <property type="entry name" value="Cyclin-like_sf"/>
</dbReference>
<sequence length="301" mass="35348">MGEKAHYRKELSKLAKENTGYRDLLLGTSKLVLVLCTNLHLSPGIILTSYLYTYQFWSKYDILETDRKFVAAASVLLAWKSREDLEPTKSSRKLPELSRFLYRIIKASSVCQTNRNVTQRDLSSSSWIYKDSGKEYNYFMEQIKTYEFALLRAINFEITHLELPFGHIEKYTRILLYSSKLRDSRQDEIKEEGEEEGEEVEDQEKYEYESLKMFRILSMSICLDLYRLPDVCMKYKASEVSLCSTWHAGIILSLPFAYENTRYNDYSWIKKVSPDFNIKRVINCMNDCSRIILWLANSDSA</sequence>
<evidence type="ECO:0008006" key="3">
    <source>
        <dbReference type="Google" id="ProtNLM"/>
    </source>
</evidence>
<reference evidence="1 2" key="1">
    <citation type="submission" date="2023-10" db="EMBL/GenBank/DDBJ databases">
        <title>Comparative genomics analysis reveals potential genetic determinants of host preference in Cryptosporidium xiaoi.</title>
        <authorList>
            <person name="Xiao L."/>
            <person name="Li J."/>
        </authorList>
    </citation>
    <scope>NUCLEOTIDE SEQUENCE [LARGE SCALE GENOMIC DNA]</scope>
    <source>
        <strain evidence="1 2">52996</strain>
    </source>
</reference>
<protein>
    <recommendedName>
        <fullName evidence="3">Cyclin N-terminal domain-containing protein</fullName>
    </recommendedName>
</protein>
<evidence type="ECO:0000313" key="1">
    <source>
        <dbReference type="EMBL" id="KAK6589474.1"/>
    </source>
</evidence>
<evidence type="ECO:0000313" key="2">
    <source>
        <dbReference type="Proteomes" id="UP001311799"/>
    </source>
</evidence>
<dbReference type="SUPFAM" id="SSF47954">
    <property type="entry name" value="Cyclin-like"/>
    <property type="match status" value="1"/>
</dbReference>
<dbReference type="Gene3D" id="1.10.472.10">
    <property type="entry name" value="Cyclin-like"/>
    <property type="match status" value="1"/>
</dbReference>
<dbReference type="GO" id="GO:0006357">
    <property type="term" value="P:regulation of transcription by RNA polymerase II"/>
    <property type="evidence" value="ECO:0007669"/>
    <property type="project" value="InterPro"/>
</dbReference>
<dbReference type="PANTHER" id="PTHR10026">
    <property type="entry name" value="CYCLIN"/>
    <property type="match status" value="1"/>
</dbReference>
<accession>A0AAV9XZC4</accession>
<organism evidence="1 2">
    <name type="scientific">Cryptosporidium xiaoi</name>
    <dbReference type="NCBI Taxonomy" id="659607"/>
    <lineage>
        <taxon>Eukaryota</taxon>
        <taxon>Sar</taxon>
        <taxon>Alveolata</taxon>
        <taxon>Apicomplexa</taxon>
        <taxon>Conoidasida</taxon>
        <taxon>Coccidia</taxon>
        <taxon>Eucoccidiorida</taxon>
        <taxon>Eimeriorina</taxon>
        <taxon>Cryptosporidiidae</taxon>
        <taxon>Cryptosporidium</taxon>
    </lineage>
</organism>
<comment type="caution">
    <text evidence="1">The sequence shown here is derived from an EMBL/GenBank/DDBJ whole genome shotgun (WGS) entry which is preliminary data.</text>
</comment>
<proteinExistence type="predicted"/>
<dbReference type="Proteomes" id="UP001311799">
    <property type="component" value="Unassembled WGS sequence"/>
</dbReference>
<gene>
    <name evidence="1" type="ORF">RS030_203151</name>
</gene>
<dbReference type="InterPro" id="IPR043198">
    <property type="entry name" value="Cyclin/Ssn8"/>
</dbReference>
<dbReference type="EMBL" id="JAWDEY010000012">
    <property type="protein sequence ID" value="KAK6589474.1"/>
    <property type="molecule type" value="Genomic_DNA"/>
</dbReference>
<dbReference type="GO" id="GO:0016538">
    <property type="term" value="F:cyclin-dependent protein serine/threonine kinase regulator activity"/>
    <property type="evidence" value="ECO:0007669"/>
    <property type="project" value="InterPro"/>
</dbReference>
<dbReference type="AlphaFoldDB" id="A0AAV9XZC4"/>
<name>A0AAV9XZC4_9CRYT</name>
<keyword evidence="2" id="KW-1185">Reference proteome</keyword>